<organism evidence="1 2">
    <name type="scientific">Stieleria varia</name>
    <dbReference type="NCBI Taxonomy" id="2528005"/>
    <lineage>
        <taxon>Bacteria</taxon>
        <taxon>Pseudomonadati</taxon>
        <taxon>Planctomycetota</taxon>
        <taxon>Planctomycetia</taxon>
        <taxon>Pirellulales</taxon>
        <taxon>Pirellulaceae</taxon>
        <taxon>Stieleria</taxon>
    </lineage>
</organism>
<keyword evidence="2" id="KW-1185">Reference proteome</keyword>
<protein>
    <submittedName>
        <fullName evidence="1">Uncharacterized protein</fullName>
    </submittedName>
</protein>
<proteinExistence type="predicted"/>
<dbReference type="Proteomes" id="UP000320176">
    <property type="component" value="Unassembled WGS sequence"/>
</dbReference>
<comment type="caution">
    <text evidence="1">The sequence shown here is derived from an EMBL/GenBank/DDBJ whole genome shotgun (WGS) entry which is preliminary data.</text>
</comment>
<evidence type="ECO:0000313" key="2">
    <source>
        <dbReference type="Proteomes" id="UP000320176"/>
    </source>
</evidence>
<name>A0A5C5ZYG5_9BACT</name>
<dbReference type="AlphaFoldDB" id="A0A5C5ZYG5"/>
<gene>
    <name evidence="1" type="ORF">Pla52n_64740</name>
</gene>
<reference evidence="1 2" key="1">
    <citation type="submission" date="2019-02" db="EMBL/GenBank/DDBJ databases">
        <title>Deep-cultivation of Planctomycetes and their phenomic and genomic characterization uncovers novel biology.</title>
        <authorList>
            <person name="Wiegand S."/>
            <person name="Jogler M."/>
            <person name="Boedeker C."/>
            <person name="Pinto D."/>
            <person name="Vollmers J."/>
            <person name="Rivas-Marin E."/>
            <person name="Kohn T."/>
            <person name="Peeters S.H."/>
            <person name="Heuer A."/>
            <person name="Rast P."/>
            <person name="Oberbeckmann S."/>
            <person name="Bunk B."/>
            <person name="Jeske O."/>
            <person name="Meyerdierks A."/>
            <person name="Storesund J.E."/>
            <person name="Kallscheuer N."/>
            <person name="Luecker S."/>
            <person name="Lage O.M."/>
            <person name="Pohl T."/>
            <person name="Merkel B.J."/>
            <person name="Hornburger P."/>
            <person name="Mueller R.-W."/>
            <person name="Bruemmer F."/>
            <person name="Labrenz M."/>
            <person name="Spormann A.M."/>
            <person name="Op Den Camp H."/>
            <person name="Overmann J."/>
            <person name="Amann R."/>
            <person name="Jetten M.S.M."/>
            <person name="Mascher T."/>
            <person name="Medema M.H."/>
            <person name="Devos D.P."/>
            <person name="Kaster A.-K."/>
            <person name="Ovreas L."/>
            <person name="Rohde M."/>
            <person name="Galperin M.Y."/>
            <person name="Jogler C."/>
        </authorList>
    </citation>
    <scope>NUCLEOTIDE SEQUENCE [LARGE SCALE GENOMIC DNA]</scope>
    <source>
        <strain evidence="1 2">Pla52n</strain>
    </source>
</reference>
<evidence type="ECO:0000313" key="1">
    <source>
        <dbReference type="EMBL" id="TWT92001.1"/>
    </source>
</evidence>
<accession>A0A5C5ZYG5</accession>
<sequence>MQCSPQHLEPAQKISRFEIVKIGKTRATPKRTRTHSHTAGSVFLRVLRMRRFVLNDPLRPHRVGYVLISEQ</sequence>
<dbReference type="EMBL" id="SJPN01000013">
    <property type="protein sequence ID" value="TWT92001.1"/>
    <property type="molecule type" value="Genomic_DNA"/>
</dbReference>